<comment type="caution">
    <text evidence="3">The sequence shown here is derived from an EMBL/GenBank/DDBJ whole genome shotgun (WGS) entry which is preliminary data.</text>
</comment>
<dbReference type="RefSeq" id="WP_204129826.1">
    <property type="nucleotide sequence ID" value="NZ_JAFDVD010000004.1"/>
</dbReference>
<feature type="region of interest" description="Disordered" evidence="1">
    <location>
        <begin position="355"/>
        <end position="381"/>
    </location>
</feature>
<proteinExistence type="predicted"/>
<name>A0ABS2CHP9_9MICO</name>
<feature type="domain" description="FAD/NAD(P)-binding" evidence="2">
    <location>
        <begin position="3"/>
        <end position="278"/>
    </location>
</feature>
<evidence type="ECO:0000259" key="2">
    <source>
        <dbReference type="Pfam" id="PF07992"/>
    </source>
</evidence>
<dbReference type="EMBL" id="JAFDVD010000004">
    <property type="protein sequence ID" value="MBM6399330.1"/>
    <property type="molecule type" value="Genomic_DNA"/>
</dbReference>
<dbReference type="Gene3D" id="3.50.50.100">
    <property type="match status" value="1"/>
</dbReference>
<accession>A0ABS2CHP9</accession>
<evidence type="ECO:0000313" key="3">
    <source>
        <dbReference type="EMBL" id="MBM6399330.1"/>
    </source>
</evidence>
<dbReference type="InterPro" id="IPR052541">
    <property type="entry name" value="SQRD"/>
</dbReference>
<sequence length="485" mass="52435">MADVVVLGAGVAGHTAALHLSRLLPKGHTVTVVSPNSRWNWIPSNIWVGVGKMPRESVVFPLAPVYARKGIAYRQAKAVAIRPNGDAESERGAVDIVHTGPDRAGEEERIRYDYLVNATGPQLRFGMTPGLGPDGGHTVSVCTADHAVEAAAHLRAVIDRLRQGQPQTLVVGMGHGTCTCEGAAFEYVFNVDHELREAGVRDLARLVYLTNEAALGDFGVDGMTFAENGFQTTSELWTASLFRERGVEAVLGAHVHRVEPGVVHYETLDGEMHELAFDFGMLLPPFGGVPLQAFDRDGTDITATMFAPSGFMRVDADYTPKPYEEWRGEDWPRTYLAPGHDNVFAVGIAFAPPHQISRPRTSANGTVIAPSPPRTGMPSGVMGRTAAQTIVDRIRHGADRPAHEASMARMGAACVASAGAGMRRGSAAAMTMMPVVPDYSRYPTGRDLDDTRGEIGLSGHWVKLMLHHLFIHKAKGRLGWQFIPE</sequence>
<reference evidence="3" key="1">
    <citation type="submission" date="2021-02" db="EMBL/GenBank/DDBJ databases">
        <title>Phycicoccus sp. MQZ13P-5T, whole genome shotgun sequence.</title>
        <authorList>
            <person name="Tuo L."/>
        </authorList>
    </citation>
    <scope>NUCLEOTIDE SEQUENCE</scope>
    <source>
        <strain evidence="3">MQZ13P-5</strain>
    </source>
</reference>
<dbReference type="InterPro" id="IPR023753">
    <property type="entry name" value="FAD/NAD-binding_dom"/>
</dbReference>
<dbReference type="PANTHER" id="PTHR43755">
    <property type="match status" value="1"/>
</dbReference>
<dbReference type="PANTHER" id="PTHR43755:SF1">
    <property type="entry name" value="FAD-DEPENDENT PYRIDINE NUCLEOTIDE-DISULPHIDE OXIDOREDUCTASE"/>
    <property type="match status" value="1"/>
</dbReference>
<keyword evidence="4" id="KW-1185">Reference proteome</keyword>
<dbReference type="Pfam" id="PF07992">
    <property type="entry name" value="Pyr_redox_2"/>
    <property type="match status" value="1"/>
</dbReference>
<dbReference type="Proteomes" id="UP001430172">
    <property type="component" value="Unassembled WGS sequence"/>
</dbReference>
<evidence type="ECO:0000313" key="4">
    <source>
        <dbReference type="Proteomes" id="UP001430172"/>
    </source>
</evidence>
<dbReference type="SUPFAM" id="SSF51905">
    <property type="entry name" value="FAD/NAD(P)-binding domain"/>
    <property type="match status" value="2"/>
</dbReference>
<protein>
    <submittedName>
        <fullName evidence="3">FAD-dependent oxidoreductase</fullName>
    </submittedName>
</protein>
<evidence type="ECO:0000256" key="1">
    <source>
        <dbReference type="SAM" id="MobiDB-lite"/>
    </source>
</evidence>
<dbReference type="InterPro" id="IPR036188">
    <property type="entry name" value="FAD/NAD-bd_sf"/>
</dbReference>
<gene>
    <name evidence="3" type="ORF">JQN70_02910</name>
</gene>
<organism evidence="3 4">
    <name type="scientific">Phycicoccus sonneratiae</name>
    <dbReference type="NCBI Taxonomy" id="2807628"/>
    <lineage>
        <taxon>Bacteria</taxon>
        <taxon>Bacillati</taxon>
        <taxon>Actinomycetota</taxon>
        <taxon>Actinomycetes</taxon>
        <taxon>Micrococcales</taxon>
        <taxon>Intrasporangiaceae</taxon>
        <taxon>Phycicoccus</taxon>
    </lineage>
</organism>